<keyword evidence="3 6" id="KW-0812">Transmembrane</keyword>
<reference evidence="8 9" key="1">
    <citation type="submission" date="2018-06" db="EMBL/GenBank/DDBJ databases">
        <title>Extensive metabolic versatility and redundancy in microbially diverse, dynamic hydrothermal sediments.</title>
        <authorList>
            <person name="Dombrowski N."/>
            <person name="Teske A."/>
            <person name="Baker B.J."/>
        </authorList>
    </citation>
    <scope>NUCLEOTIDE SEQUENCE [LARGE SCALE GENOMIC DNA]</scope>
    <source>
        <strain evidence="8">B9_G13</strain>
    </source>
</reference>
<organism evidence="8 9">
    <name type="scientific">Candidatus Iainarchaeum sp</name>
    <dbReference type="NCBI Taxonomy" id="3101447"/>
    <lineage>
        <taxon>Archaea</taxon>
        <taxon>Candidatus Iainarchaeota</taxon>
        <taxon>Candidatus Iainarchaeia</taxon>
        <taxon>Candidatus Iainarchaeales</taxon>
        <taxon>Candidatus Iainarchaeaceae</taxon>
        <taxon>Candidatus Iainarchaeum</taxon>
    </lineage>
</organism>
<evidence type="ECO:0000256" key="5">
    <source>
        <dbReference type="ARBA" id="ARBA00023136"/>
    </source>
</evidence>
<dbReference type="AlphaFoldDB" id="A0A497JFY5"/>
<comment type="subcellular location">
    <subcellularLocation>
        <location evidence="1">Cell membrane</location>
        <topology evidence="1">Multi-pass membrane protein</topology>
    </subcellularLocation>
</comment>
<evidence type="ECO:0000256" key="4">
    <source>
        <dbReference type="ARBA" id="ARBA00022989"/>
    </source>
</evidence>
<comment type="caution">
    <text evidence="8">The sequence shown here is derived from an EMBL/GenBank/DDBJ whole genome shotgun (WGS) entry which is preliminary data.</text>
</comment>
<accession>A0A497JFY5</accession>
<evidence type="ECO:0000313" key="9">
    <source>
        <dbReference type="Proteomes" id="UP000277633"/>
    </source>
</evidence>
<keyword evidence="4 6" id="KW-1133">Transmembrane helix</keyword>
<dbReference type="Pfam" id="PF13244">
    <property type="entry name" value="MbhD"/>
    <property type="match status" value="1"/>
</dbReference>
<gene>
    <name evidence="8" type="ORF">DRO07_01700</name>
</gene>
<dbReference type="Proteomes" id="UP000277633">
    <property type="component" value="Unassembled WGS sequence"/>
</dbReference>
<evidence type="ECO:0000313" key="8">
    <source>
        <dbReference type="EMBL" id="RLG69756.1"/>
    </source>
</evidence>
<evidence type="ECO:0000256" key="6">
    <source>
        <dbReference type="SAM" id="Phobius"/>
    </source>
</evidence>
<feature type="domain" description="MrpA C-terminal/MbhD" evidence="7">
    <location>
        <begin position="10"/>
        <end position="74"/>
    </location>
</feature>
<evidence type="ECO:0000256" key="1">
    <source>
        <dbReference type="ARBA" id="ARBA00004651"/>
    </source>
</evidence>
<evidence type="ECO:0000259" key="7">
    <source>
        <dbReference type="Pfam" id="PF13244"/>
    </source>
</evidence>
<dbReference type="GO" id="GO:0005886">
    <property type="term" value="C:plasma membrane"/>
    <property type="evidence" value="ECO:0007669"/>
    <property type="project" value="UniProtKB-SubCell"/>
</dbReference>
<evidence type="ECO:0000256" key="3">
    <source>
        <dbReference type="ARBA" id="ARBA00022692"/>
    </source>
</evidence>
<keyword evidence="5 6" id="KW-0472">Membrane</keyword>
<proteinExistence type="predicted"/>
<sequence>MILHIIALAAIIATAVLAIEFKDLLISTAMLAAMSLMLSLEFYLLQAPDVAITEAAIGACLSTAIFIIAIKKTARYENEAC</sequence>
<protein>
    <recommendedName>
        <fullName evidence="7">MrpA C-terminal/MbhD domain-containing protein</fullName>
    </recommendedName>
</protein>
<name>A0A497JFY5_9ARCH</name>
<dbReference type="NCBIfam" id="NF006242">
    <property type="entry name" value="PRK08378.1"/>
    <property type="match status" value="1"/>
</dbReference>
<keyword evidence="2" id="KW-1003">Cell membrane</keyword>
<evidence type="ECO:0000256" key="2">
    <source>
        <dbReference type="ARBA" id="ARBA00022475"/>
    </source>
</evidence>
<feature type="transmembrane region" description="Helical" evidence="6">
    <location>
        <begin position="52"/>
        <end position="70"/>
    </location>
</feature>
<dbReference type="EMBL" id="QMWO01000049">
    <property type="protein sequence ID" value="RLG69756.1"/>
    <property type="molecule type" value="Genomic_DNA"/>
</dbReference>
<dbReference type="InterPro" id="IPR025383">
    <property type="entry name" value="MrpA_C/MbhD"/>
</dbReference>